<evidence type="ECO:0000256" key="2">
    <source>
        <dbReference type="ARBA" id="ARBA00009220"/>
    </source>
</evidence>
<keyword evidence="10" id="KW-0238">DNA-binding</keyword>
<feature type="compositionally biased region" description="Low complexity" evidence="13">
    <location>
        <begin position="3027"/>
        <end position="3041"/>
    </location>
</feature>
<reference evidence="18" key="1">
    <citation type="submission" date="2018-07" db="EMBL/GenBank/DDBJ databases">
        <authorList>
            <person name="Quirk P.G."/>
            <person name="Krulwich T.A."/>
        </authorList>
    </citation>
    <scope>NUCLEOTIDE SEQUENCE</scope>
</reference>
<feature type="region of interest" description="Disordered" evidence="13">
    <location>
        <begin position="2026"/>
        <end position="2060"/>
    </location>
</feature>
<feature type="compositionally biased region" description="Acidic residues" evidence="13">
    <location>
        <begin position="1865"/>
        <end position="1877"/>
    </location>
</feature>
<keyword evidence="11" id="KW-0804">Transcription</keyword>
<keyword evidence="5" id="KW-0378">Hydrolase</keyword>
<evidence type="ECO:0000256" key="3">
    <source>
        <dbReference type="ARBA" id="ARBA00022553"/>
    </source>
</evidence>
<keyword evidence="4" id="KW-0547">Nucleotide-binding</keyword>
<keyword evidence="12" id="KW-0539">Nucleus</keyword>
<dbReference type="InterPro" id="IPR001650">
    <property type="entry name" value="Helicase_C-like"/>
</dbReference>
<keyword evidence="7" id="KW-0067">ATP-binding</keyword>
<feature type="region of interest" description="Disordered" evidence="13">
    <location>
        <begin position="3027"/>
        <end position="3048"/>
    </location>
</feature>
<dbReference type="GO" id="GO:0006338">
    <property type="term" value="P:chromatin remodeling"/>
    <property type="evidence" value="ECO:0007669"/>
    <property type="project" value="UniProtKB-ARBA"/>
</dbReference>
<dbReference type="FunFam" id="3.40.50.300:FF:000529">
    <property type="entry name" value="helicase SRCAP isoform X1"/>
    <property type="match status" value="1"/>
</dbReference>
<evidence type="ECO:0000259" key="17">
    <source>
        <dbReference type="PROSITE" id="PS51204"/>
    </source>
</evidence>
<dbReference type="GO" id="GO:0005524">
    <property type="term" value="F:ATP binding"/>
    <property type="evidence" value="ECO:0007669"/>
    <property type="project" value="UniProtKB-KW"/>
</dbReference>
<feature type="compositionally biased region" description="Polar residues" evidence="13">
    <location>
        <begin position="2028"/>
        <end position="2045"/>
    </location>
</feature>
<feature type="compositionally biased region" description="Low complexity" evidence="13">
    <location>
        <begin position="1139"/>
        <end position="1151"/>
    </location>
</feature>
<dbReference type="GO" id="GO:0140096">
    <property type="term" value="F:catalytic activity, acting on a protein"/>
    <property type="evidence" value="ECO:0007669"/>
    <property type="project" value="UniProtKB-ARBA"/>
</dbReference>
<evidence type="ECO:0000256" key="11">
    <source>
        <dbReference type="ARBA" id="ARBA00023163"/>
    </source>
</evidence>
<dbReference type="PANTHER" id="PTHR45685">
    <property type="entry name" value="HELICASE SRCAP-RELATED"/>
    <property type="match status" value="1"/>
</dbReference>
<dbReference type="InterPro" id="IPR050520">
    <property type="entry name" value="INO80/SWR1_helicase"/>
</dbReference>
<feature type="compositionally biased region" description="Acidic residues" evidence="13">
    <location>
        <begin position="555"/>
        <end position="564"/>
    </location>
</feature>
<dbReference type="GO" id="GO:0003677">
    <property type="term" value="F:DNA binding"/>
    <property type="evidence" value="ECO:0007669"/>
    <property type="project" value="UniProtKB-KW"/>
</dbReference>
<dbReference type="InterPro" id="IPR014001">
    <property type="entry name" value="Helicase_ATP-bd"/>
</dbReference>
<dbReference type="Gene3D" id="1.20.120.850">
    <property type="entry name" value="SWI2/SNF2 ATPases, N-terminal domain"/>
    <property type="match status" value="1"/>
</dbReference>
<dbReference type="EMBL" id="UFQT01001291">
    <property type="protein sequence ID" value="SSX29866.1"/>
    <property type="molecule type" value="Genomic_DNA"/>
</dbReference>
<feature type="compositionally biased region" description="Polar residues" evidence="13">
    <location>
        <begin position="1729"/>
        <end position="1766"/>
    </location>
</feature>
<feature type="region of interest" description="Disordered" evidence="13">
    <location>
        <begin position="1705"/>
        <end position="2013"/>
    </location>
</feature>
<dbReference type="PANTHER" id="PTHR45685:SF1">
    <property type="entry name" value="HELICASE SRCAP"/>
    <property type="match status" value="1"/>
</dbReference>
<feature type="region of interest" description="Disordered" evidence="13">
    <location>
        <begin position="531"/>
        <end position="650"/>
    </location>
</feature>
<dbReference type="InterPro" id="IPR001005">
    <property type="entry name" value="SANT/Myb"/>
</dbReference>
<dbReference type="Pfam" id="PF07529">
    <property type="entry name" value="HSA"/>
    <property type="match status" value="1"/>
</dbReference>
<dbReference type="Gene3D" id="3.40.50.300">
    <property type="entry name" value="P-loop containing nucleotide triphosphate hydrolases"/>
    <property type="match status" value="1"/>
</dbReference>
<evidence type="ECO:0000256" key="4">
    <source>
        <dbReference type="ARBA" id="ARBA00022741"/>
    </source>
</evidence>
<accession>A0A336MHY3</accession>
<evidence type="ECO:0000313" key="18">
    <source>
        <dbReference type="EMBL" id="SSX29866.1"/>
    </source>
</evidence>
<evidence type="ECO:0000256" key="13">
    <source>
        <dbReference type="SAM" id="MobiDB-lite"/>
    </source>
</evidence>
<dbReference type="PROSITE" id="PS51192">
    <property type="entry name" value="HELICASE_ATP_BIND_1"/>
    <property type="match status" value="1"/>
</dbReference>
<keyword evidence="3" id="KW-0597">Phosphoprotein</keyword>
<dbReference type="PROSITE" id="PS50090">
    <property type="entry name" value="MYB_LIKE"/>
    <property type="match status" value="1"/>
</dbReference>
<feature type="domain" description="Helicase C-terminal" evidence="16">
    <location>
        <begin position="1377"/>
        <end position="1527"/>
    </location>
</feature>
<feature type="compositionally biased region" description="Basic residues" evidence="13">
    <location>
        <begin position="1976"/>
        <end position="1989"/>
    </location>
</feature>
<keyword evidence="8" id="KW-0156">Chromatin regulator</keyword>
<dbReference type="PROSITE" id="PS51204">
    <property type="entry name" value="HSA"/>
    <property type="match status" value="1"/>
</dbReference>
<evidence type="ECO:0000256" key="7">
    <source>
        <dbReference type="ARBA" id="ARBA00022840"/>
    </source>
</evidence>
<dbReference type="GO" id="GO:0042393">
    <property type="term" value="F:histone binding"/>
    <property type="evidence" value="ECO:0007669"/>
    <property type="project" value="TreeGrafter"/>
</dbReference>
<sequence>MNEEILAAGPSSSQPTFFIASNAQSSNPLPIQSASNSSLRYHFVQQQQQTPSIPMSLVGDRLVTSGNNSSSTSSSTNQQQQQQISGTNSSHSLSTVLNTVVNSNSNSSNNNDDSSDQDRKRIKLEQDNSNNDLAALKRRILEHKYMRLKSVKEKYSEHVAELFFLQSNMNMMEYPTWRKKPQTPEFMSFVRAHRLDQSQLDDLTLSSQSQSNSTALGTEVKIPGIGATPVAVSTRLPAAVAQLSQQGGVPLVPELDRKNRSLLASSMPNGNTSIGGGGSGGSSSTNGTDQFSVKAKQEVYVMQRISELQREGLWSEKRLPKIQEPSRPKAHWDYLLEEMVWLAADFAQERKWKKAAAKKCARMVQKHFQDKAIAAQKAEKAQEANLKRIAAFIAKEIKVFWSNVEKLVEFKQQTRLDEKRKKALDQQLSFIVDQTERYSKQLAVGLNQPHAGTSKANSLQSSRISSPTRMQSDDEFRPIESESDDETTIAQAEKADQGVSEEIAALQKESEMDLDDFLKQLPADYLANRDKIELSEKSESSDGEDGDKDFKADESSTDDEDTIQEQEKKERGKDHKQEIEELEADNDLTIDQLMAKYKADTSKPLEVSDDDESTPDELESEDEKEQDSNDEESQAIESDSEAATDSESKTKVGLKTLLDDKVQDNDELLNDAAALAESIQPKGNTLSSTSVVTPIPFLLKHTLREYQHIGLDWLVTMHDRKLNGILADEMGLGKTIQTIALLAHLACVKGNWGPHLIIVPSSVMLNWEMEFMKWCPGFKILVYYGSQKERKLKRIGWTKANAFHVCITSYKLVIQDHQSFRRKKWKYLILDEAQNIKNFKSQRWQLLLNFQTEQRLLLTGTPLQNNLMELWSLMHFLMPHVFQSHREFREWFSNPMTGMIEGNSEYNESIIKRLHKVLRPFLLRRLKSEVEKQMPKKYEHVVMCRLSKRQRYLYEDFMSRAKTKETLASGNLLSVINVLMQLRKVCNHPNLFETRPTISPFRMDQIVIRAPSLVCDIMDYDPFKNINLASLNLLLIELELCITAYVAHRANKTQTPRKLIEEIDAAPEPPPKVPKQELRMRVRIKDNIVAKRIVSHECSSVKVGTSPVMKIEGSKLVPKITKSTPSEQKVFDEPMDVDSPSQSCVSSSTSSNIQSRRKQIFHSIPQQKQQLHELTQPLANALVDQLKHHSYSTPITETSEAETSTNVNNEYYLAKIDELRKERRTHVLQMLAKWNQQKCEARPIFGSDLRATLANIDDFSMHPTTPFITASYINVKKFIGKEWSLSRSLKSIEERANELKPVFNNFVQFVPAVCAPTPDIHITHAKPTKVNELRIREQVIKHELSEKMHLLHPIVSAMSTQFPDPRLIQYDCGKLQTLDKLLRELKTNNHRVLIFTQMTRMLDVLEAFLNYHGHIYLRLDGTTRVEQRQVYMERFNNDKRIFVFILSTRSGGVGVNLTGADTVIFYDSDWNPTMDAQAQDRCHRIGQTRDVHIYRLVSEKTIEENILKKANQKRLLGDLAIEGGNFTTAYFKSSTIQDLFTVDQNEEDPSARLAEVVERDKERRENLQQSLASTSTSNEDTSGSTVAKASVGIFESALATAEDDQDVEAAKMAKDEEAAELNEFDENIPITEDGNVPPKDPEISKAEKEIQVIINQLNPVEKYAMRFVEDTKETWTAIQLEAVEKEIEQQKREWEANRLAEMQREEEERKRQEKEDNNLITYSREDSKNQVNNKFNSTNNYNRRKSNLNASNSVNKRGSGKKVSNQGKKENEIGQAGVKNSRVLRKSSEISTTNSQKKVSPRKSISVVKSPPKSNKISNKKSPIRSTSQNKSIQSNTRQKRLTQNTNKRISGIRKLDNSVADSTENSEDENESDEVESVAARNVDSDDSECSLDVMIDTTDDDPDDSSNQASTNGASHGGSIKDGEGETTENEESDKGMRKTRSRGTVKINLWSLDPNPIEATTRRSAGSKNSPGKAKKSPLKSAQKRRKIEEDTTASETGSDTGGSRSNTPKLKTLQILINKHEQKQANLATSTSPITTNSAKRSLNMKNSNKKLKSSPGFNLTKNHTLDNWIWISPNTGELMPMWCPPTPPQDDNDIYVDYSLGFLYDQDIIPEHQLPPVYIKKDYKRSRIESGFYTDGRRSLKMRKEDQFYAPRSLFDRPAPALAKMRRELHRNRGIYRTIQIPGLKQQIPLKPLVEPEGMSDWSVYEDMSILNVIQNLQGLPLSLMLISPGHTPNWDLVADIVNQTSRTYRSPKQCRYRYEAIIVPREEGKAMDSPKKQKKNKSGLKTSPMKGSRSMRTSQLYSSDNNNAFTKYARMKFDVIKATILKKGPQPKQVLVNPQYKNPRHAQLLAEFGIICNETPLKPQEIAAKRVERITKEKQKTALHQSQESITVQQQQQQQTANPQQIQPPQQIIQVQQGTQMQLQTSSQQTGVQGGTAVQQIVVQQGGQNQPVTALMPTNAIQVSRSQSHPTHASQIVKAIVATGSGGQQIMQQITLADRSQTGQQTLVAPGQQNQSQIMNPNSVSVVLSSPVTTVSTGQQQQPQIVSIQQSGVGSIQSPTIVSQAQIMQAVTSQQSQVVSVAQLATIGVTSVSSPSVATLTTQSLRTQRIVASGLQEVVLHQRQPGTQSPTVVSVSGITPSQLSAMRLSMGGGQQMSNVAVAKSIPVGTVVTSGKPGSSQIQFYRQPIRQQVKVVHANTGQATGQTALVGPGGLVTNIQGNIQVQGGTQKVAIASAGGTQVQTVATVQMAQGQQRTQFVKPVNAGKQITRQIGEGDMQAVMVKRPVIGQHKQQLIPQAQLFTSGVQVQQAGSSTQGQIATLVKTSSGLAAGIPLSQVKAGQLKTAGVNTTQVRQIQLQHPTTLLAQQRKGGKVTQIAQVGKTTTLPTQLIVQNAKNMPGTVTVQQIQPVFRHAQPGQTLQASQIMLGKNMGRMIPVSVGSQPNQRQTIQVVTGSPGTTNLRAHQNFQNVIQGAIKVSNTNPTQQQQAILTALQNPGQRSNQSPVRLQTGGSLVAVTVQQSPNSQQQQQQAQLSASGGIDLNS</sequence>
<feature type="compositionally biased region" description="Polar residues" evidence="13">
    <location>
        <begin position="1827"/>
        <end position="1849"/>
    </location>
</feature>
<feature type="domain" description="Myb-like" evidence="14">
    <location>
        <begin position="2205"/>
        <end position="2268"/>
    </location>
</feature>
<dbReference type="GO" id="GO:0010468">
    <property type="term" value="P:regulation of gene expression"/>
    <property type="evidence" value="ECO:0007669"/>
    <property type="project" value="UniProtKB-ARBA"/>
</dbReference>
<comment type="similarity">
    <text evidence="2">Belongs to the SNF2/RAD54 helicase family. SWR1 subfamily.</text>
</comment>
<feature type="compositionally biased region" description="Polar residues" evidence="13">
    <location>
        <begin position="1567"/>
        <end position="1584"/>
    </location>
</feature>
<evidence type="ECO:0000259" key="14">
    <source>
        <dbReference type="PROSITE" id="PS50090"/>
    </source>
</evidence>
<dbReference type="GO" id="GO:0016887">
    <property type="term" value="F:ATP hydrolysis activity"/>
    <property type="evidence" value="ECO:0007669"/>
    <property type="project" value="TreeGrafter"/>
</dbReference>
<evidence type="ECO:0000256" key="5">
    <source>
        <dbReference type="ARBA" id="ARBA00022801"/>
    </source>
</evidence>
<evidence type="ECO:0000256" key="8">
    <source>
        <dbReference type="ARBA" id="ARBA00022853"/>
    </source>
</evidence>
<feature type="compositionally biased region" description="Low complexity" evidence="13">
    <location>
        <begin position="1802"/>
        <end position="1817"/>
    </location>
</feature>
<dbReference type="SMART" id="SM00490">
    <property type="entry name" value="HELICc"/>
    <property type="match status" value="1"/>
</dbReference>
<evidence type="ECO:0000256" key="12">
    <source>
        <dbReference type="ARBA" id="ARBA00023242"/>
    </source>
</evidence>
<feature type="compositionally biased region" description="Basic and acidic residues" evidence="13">
    <location>
        <begin position="531"/>
        <end position="540"/>
    </location>
</feature>
<dbReference type="InterPro" id="IPR014012">
    <property type="entry name" value="HSA_dom"/>
</dbReference>
<feature type="compositionally biased region" description="Basic and acidic residues" evidence="13">
    <location>
        <begin position="1556"/>
        <end position="1566"/>
    </location>
</feature>
<dbReference type="PROSITE" id="PS51194">
    <property type="entry name" value="HELICASE_CTER"/>
    <property type="match status" value="1"/>
</dbReference>
<dbReference type="CDD" id="cd18003">
    <property type="entry name" value="DEXQc_SRCAP"/>
    <property type="match status" value="1"/>
</dbReference>
<feature type="compositionally biased region" description="Polar residues" evidence="13">
    <location>
        <begin position="1907"/>
        <end position="1916"/>
    </location>
</feature>
<dbReference type="GO" id="GO:0000812">
    <property type="term" value="C:Swr1 complex"/>
    <property type="evidence" value="ECO:0007669"/>
    <property type="project" value="TreeGrafter"/>
</dbReference>
<feature type="region of interest" description="Disordered" evidence="13">
    <location>
        <begin position="2273"/>
        <end position="2306"/>
    </location>
</feature>
<feature type="domain" description="Helicase ATP-binding" evidence="15">
    <location>
        <begin position="715"/>
        <end position="880"/>
    </location>
</feature>
<feature type="region of interest" description="Disordered" evidence="13">
    <location>
        <begin position="1123"/>
        <end position="1151"/>
    </location>
</feature>
<comment type="subcellular location">
    <subcellularLocation>
        <location evidence="1">Nucleus</location>
    </subcellularLocation>
</comment>
<dbReference type="InterPro" id="IPR027417">
    <property type="entry name" value="P-loop_NTPase"/>
</dbReference>
<dbReference type="FunFam" id="3.40.50.10810:FF:000005">
    <property type="entry name" value="Photoperiod-independent early flowering 1"/>
    <property type="match status" value="1"/>
</dbReference>
<dbReference type="Pfam" id="PF00176">
    <property type="entry name" value="SNF2-rel_dom"/>
    <property type="match status" value="1"/>
</dbReference>
<feature type="region of interest" description="Disordered" evidence="13">
    <location>
        <begin position="59"/>
        <end position="127"/>
    </location>
</feature>
<gene>
    <name evidence="18" type="primary">CSON001825</name>
</gene>
<dbReference type="InterPro" id="IPR038718">
    <property type="entry name" value="SNF2-like_sf"/>
</dbReference>
<keyword evidence="9" id="KW-0805">Transcription regulation</keyword>
<dbReference type="SUPFAM" id="SSF52540">
    <property type="entry name" value="P-loop containing nucleoside triphosphate hydrolases"/>
    <property type="match status" value="2"/>
</dbReference>
<dbReference type="CDD" id="cd18793">
    <property type="entry name" value="SF2_C_SNF"/>
    <property type="match status" value="1"/>
</dbReference>
<feature type="compositionally biased region" description="Low complexity" evidence="13">
    <location>
        <begin position="64"/>
        <end position="112"/>
    </location>
</feature>
<feature type="region of interest" description="Disordered" evidence="13">
    <location>
        <begin position="447"/>
        <end position="499"/>
    </location>
</feature>
<dbReference type="FunFam" id="1.20.120.850:FF:000012">
    <property type="entry name" value="protein PHOTOPERIOD-INDEPENDENT EARLY FLOWERING 1 isoform X3"/>
    <property type="match status" value="1"/>
</dbReference>
<feature type="region of interest" description="Disordered" evidence="13">
    <location>
        <begin position="1556"/>
        <end position="1584"/>
    </location>
</feature>
<dbReference type="InterPro" id="IPR049730">
    <property type="entry name" value="SNF2/RAD54-like_C"/>
</dbReference>
<dbReference type="VEuPathDB" id="VectorBase:CSON001825"/>
<protein>
    <submittedName>
        <fullName evidence="18">CSON001825 protein</fullName>
    </submittedName>
</protein>
<evidence type="ECO:0000259" key="16">
    <source>
        <dbReference type="PROSITE" id="PS51194"/>
    </source>
</evidence>
<feature type="compositionally biased region" description="Basic and acidic residues" evidence="13">
    <location>
        <begin position="1705"/>
        <end position="1728"/>
    </location>
</feature>
<feature type="compositionally biased region" description="Polar residues" evidence="13">
    <location>
        <begin position="1997"/>
        <end position="2013"/>
    </location>
</feature>
<dbReference type="GO" id="GO:0004386">
    <property type="term" value="F:helicase activity"/>
    <property type="evidence" value="ECO:0007669"/>
    <property type="project" value="UniProtKB-KW"/>
</dbReference>
<dbReference type="Pfam" id="PF00271">
    <property type="entry name" value="Helicase_C"/>
    <property type="match status" value="1"/>
</dbReference>
<feature type="compositionally biased region" description="Acidic residues" evidence="13">
    <location>
        <begin position="607"/>
        <end position="644"/>
    </location>
</feature>
<dbReference type="Gene3D" id="3.40.50.10810">
    <property type="entry name" value="Tandem AAA-ATPase domain"/>
    <property type="match status" value="1"/>
</dbReference>
<dbReference type="InterPro" id="IPR000330">
    <property type="entry name" value="SNF2_N"/>
</dbReference>
<dbReference type="SMART" id="SM00487">
    <property type="entry name" value="DEXDc"/>
    <property type="match status" value="1"/>
</dbReference>
<evidence type="ECO:0000256" key="6">
    <source>
        <dbReference type="ARBA" id="ARBA00022806"/>
    </source>
</evidence>
<evidence type="ECO:0000256" key="9">
    <source>
        <dbReference type="ARBA" id="ARBA00023015"/>
    </source>
</evidence>
<dbReference type="OMA" id="YGEDCRG"/>
<feature type="compositionally biased region" description="Polar residues" evidence="13">
    <location>
        <begin position="450"/>
        <end position="470"/>
    </location>
</feature>
<evidence type="ECO:0000256" key="10">
    <source>
        <dbReference type="ARBA" id="ARBA00023125"/>
    </source>
</evidence>
<keyword evidence="6" id="KW-0347">Helicase</keyword>
<dbReference type="GO" id="GO:0010557">
    <property type="term" value="P:positive regulation of macromolecule biosynthetic process"/>
    <property type="evidence" value="ECO:0007669"/>
    <property type="project" value="UniProtKB-ARBA"/>
</dbReference>
<proteinExistence type="inferred from homology"/>
<feature type="region of interest" description="Disordered" evidence="13">
    <location>
        <begin position="263"/>
        <end position="289"/>
    </location>
</feature>
<feature type="domain" description="HSA" evidence="17">
    <location>
        <begin position="319"/>
        <end position="391"/>
    </location>
</feature>
<name>A0A336MHY3_CULSO</name>
<evidence type="ECO:0000259" key="15">
    <source>
        <dbReference type="PROSITE" id="PS51192"/>
    </source>
</evidence>
<feature type="compositionally biased region" description="Basic and acidic residues" evidence="13">
    <location>
        <begin position="565"/>
        <end position="579"/>
    </location>
</feature>
<organism evidence="18">
    <name type="scientific">Culicoides sonorensis</name>
    <name type="common">Biting midge</name>
    <dbReference type="NCBI Taxonomy" id="179676"/>
    <lineage>
        <taxon>Eukaryota</taxon>
        <taxon>Metazoa</taxon>
        <taxon>Ecdysozoa</taxon>
        <taxon>Arthropoda</taxon>
        <taxon>Hexapoda</taxon>
        <taxon>Insecta</taxon>
        <taxon>Pterygota</taxon>
        <taxon>Neoptera</taxon>
        <taxon>Endopterygota</taxon>
        <taxon>Diptera</taxon>
        <taxon>Nematocera</taxon>
        <taxon>Chironomoidea</taxon>
        <taxon>Ceratopogonidae</taxon>
        <taxon>Ceratopogoninae</taxon>
        <taxon>Culicoides</taxon>
        <taxon>Monoculicoides</taxon>
    </lineage>
</organism>
<evidence type="ECO:0000256" key="1">
    <source>
        <dbReference type="ARBA" id="ARBA00004123"/>
    </source>
</evidence>
<dbReference type="SMART" id="SM00573">
    <property type="entry name" value="HSA"/>
    <property type="match status" value="1"/>
</dbReference>
<feature type="compositionally biased region" description="Basic and acidic residues" evidence="13">
    <location>
        <begin position="471"/>
        <end position="480"/>
    </location>
</feature>
<feature type="compositionally biased region" description="Basic and acidic residues" evidence="13">
    <location>
        <begin position="116"/>
        <end position="126"/>
    </location>
</feature>